<comment type="subcellular location">
    <subcellularLocation>
        <location evidence="1">Cytoplasmic vesicle membrane</location>
    </subcellularLocation>
</comment>
<keyword evidence="3" id="KW-0728">SH3 domain</keyword>
<dbReference type="GO" id="GO:0030659">
    <property type="term" value="C:cytoplasmic vesicle membrane"/>
    <property type="evidence" value="ECO:0007669"/>
    <property type="project" value="UniProtKB-SubCell"/>
</dbReference>
<comment type="similarity">
    <text evidence="2">Belongs to the sorting nexin family.</text>
</comment>
<dbReference type="AlphaFoldDB" id="A0A7R9EW35"/>
<feature type="region of interest" description="Disordered" evidence="6">
    <location>
        <begin position="72"/>
        <end position="104"/>
    </location>
</feature>
<dbReference type="Gene3D" id="1.20.1270.60">
    <property type="entry name" value="Arfaptin homology (AH) domain/BAR domain"/>
    <property type="match status" value="1"/>
</dbReference>
<reference evidence="8" key="1">
    <citation type="submission" date="2020-11" db="EMBL/GenBank/DDBJ databases">
        <authorList>
            <person name="Tran Van P."/>
        </authorList>
    </citation>
    <scope>NUCLEOTIDE SEQUENCE</scope>
</reference>
<dbReference type="SUPFAM" id="SSF64268">
    <property type="entry name" value="PX domain"/>
    <property type="match status" value="1"/>
</dbReference>
<evidence type="ECO:0000313" key="8">
    <source>
        <dbReference type="EMBL" id="CAD7442436.1"/>
    </source>
</evidence>
<evidence type="ECO:0000256" key="3">
    <source>
        <dbReference type="ARBA" id="ARBA00022443"/>
    </source>
</evidence>
<evidence type="ECO:0000256" key="2">
    <source>
        <dbReference type="ARBA" id="ARBA00010883"/>
    </source>
</evidence>
<dbReference type="PROSITE" id="PS50195">
    <property type="entry name" value="PX"/>
    <property type="match status" value="1"/>
</dbReference>
<dbReference type="CDD" id="cd07626">
    <property type="entry name" value="BAR_SNX9_like"/>
    <property type="match status" value="1"/>
</dbReference>
<dbReference type="GO" id="GO:0006897">
    <property type="term" value="P:endocytosis"/>
    <property type="evidence" value="ECO:0007669"/>
    <property type="project" value="TreeGrafter"/>
</dbReference>
<dbReference type="GO" id="GO:0005886">
    <property type="term" value="C:plasma membrane"/>
    <property type="evidence" value="ECO:0007669"/>
    <property type="project" value="TreeGrafter"/>
</dbReference>
<evidence type="ECO:0000256" key="5">
    <source>
        <dbReference type="ARBA" id="ARBA00023329"/>
    </source>
</evidence>
<dbReference type="EMBL" id="OD565714">
    <property type="protein sequence ID" value="CAD7442436.1"/>
    <property type="molecule type" value="Genomic_DNA"/>
</dbReference>
<dbReference type="InterPro" id="IPR001683">
    <property type="entry name" value="PX_dom"/>
</dbReference>
<dbReference type="InterPro" id="IPR036871">
    <property type="entry name" value="PX_dom_sf"/>
</dbReference>
<dbReference type="GO" id="GO:0097320">
    <property type="term" value="P:plasma membrane tubulation"/>
    <property type="evidence" value="ECO:0007669"/>
    <property type="project" value="TreeGrafter"/>
</dbReference>
<dbReference type="InterPro" id="IPR019497">
    <property type="entry name" value="Sorting_nexin_WASP-bd-dom"/>
</dbReference>
<feature type="compositionally biased region" description="Low complexity" evidence="6">
    <location>
        <begin position="87"/>
        <end position="97"/>
    </location>
</feature>
<dbReference type="GO" id="GO:0035091">
    <property type="term" value="F:phosphatidylinositol binding"/>
    <property type="evidence" value="ECO:0007669"/>
    <property type="project" value="InterPro"/>
</dbReference>
<dbReference type="GO" id="GO:0016197">
    <property type="term" value="P:endosomal transport"/>
    <property type="evidence" value="ECO:0007669"/>
    <property type="project" value="TreeGrafter"/>
</dbReference>
<evidence type="ECO:0000259" key="7">
    <source>
        <dbReference type="PROSITE" id="PS50195"/>
    </source>
</evidence>
<evidence type="ECO:0000256" key="6">
    <source>
        <dbReference type="SAM" id="MobiDB-lite"/>
    </source>
</evidence>
<accession>A0A7R9EW35</accession>
<dbReference type="Gene3D" id="3.30.1520.10">
    <property type="entry name" value="Phox-like domain"/>
    <property type="match status" value="1"/>
</dbReference>
<dbReference type="PANTHER" id="PTHR45827">
    <property type="entry name" value="SORTING NEXIN"/>
    <property type="match status" value="1"/>
</dbReference>
<name>A0A7R9EW35_9NEOP</name>
<proteinExistence type="inferred from homology"/>
<sequence length="601" mass="67900">MFYVTGLYWVLQTCSSGSSVSHSMIVVCLIVVLNLWVYCPSGMAHELESSQPPAMPPPPFPVAFTGTSAVTSPIQEWGTDPDPWENQTSQHQTSQQQNLPTLTLNREEFKNMKASEDYWDDEWDDDSEGGSAPHSNSQGNSTNYALDSATISSSGDIYSLDQGIVWSSILEPYSCIVASPKKESKLKGLKSFIAYQITPTFNNIQVSRRYKHFDWLHERLEEKFSLIPIPPLPDKQISGRYEENFIEHRRVQLQNFVNSVCRHPVLSQSEVWQHFMTCTDEKRWKAGKRKAEKDELVGANFFTVIQVPEKPLDIFFIDVRGRKTVVEIIRKRSATSISTSLMISKNALASYYRVGPVFTSSAGALSKVAPLADLGLFCLFSAPDLAFAGVQLDLQQVTQAPGEQETDNCFKFVHDMDGAVKNLMATGVDQTKKHQGPYKREYQKIGQAFSMLGHSLDIKSSGSEQSFLAEAIKKTGDTYNQIGKLFEDQPKYDWEPLGDTLHLYKGILASFPDILTVHKGALQKRKECEKLSSDHKMEQSQLVEVNRRTDTVSYALLAEINHFHSERNLDFKVAMQNYLDGQILFYEKIVTKLREALECYT</sequence>
<dbReference type="Pfam" id="PF00787">
    <property type="entry name" value="PX"/>
    <property type="match status" value="1"/>
</dbReference>
<gene>
    <name evidence="8" type="ORF">TBIB3V08_LOCUS4866</name>
</gene>
<dbReference type="PANTHER" id="PTHR45827:SF1">
    <property type="entry name" value="SORTING NEXIN"/>
    <property type="match status" value="1"/>
</dbReference>
<dbReference type="FunFam" id="3.30.1520.10:FF:000004">
    <property type="entry name" value="Sorting nexin"/>
    <property type="match status" value="1"/>
</dbReference>
<feature type="region of interest" description="Disordered" evidence="6">
    <location>
        <begin position="118"/>
        <end position="141"/>
    </location>
</feature>
<evidence type="ECO:0000256" key="1">
    <source>
        <dbReference type="ARBA" id="ARBA00004156"/>
    </source>
</evidence>
<evidence type="ECO:0000256" key="4">
    <source>
        <dbReference type="ARBA" id="ARBA00023136"/>
    </source>
</evidence>
<keyword evidence="5" id="KW-0968">Cytoplasmic vesicle</keyword>
<dbReference type="SMART" id="SM00312">
    <property type="entry name" value="PX"/>
    <property type="match status" value="1"/>
</dbReference>
<keyword evidence="4" id="KW-0472">Membrane</keyword>
<dbReference type="CDD" id="cd06862">
    <property type="entry name" value="PX_SNX9_18_like"/>
    <property type="match status" value="1"/>
</dbReference>
<dbReference type="Pfam" id="PF10456">
    <property type="entry name" value="BAR_3_WASP_bdg"/>
    <property type="match status" value="2"/>
</dbReference>
<feature type="domain" description="PX" evidence="7">
    <location>
        <begin position="173"/>
        <end position="282"/>
    </location>
</feature>
<organism evidence="8">
    <name type="scientific">Timema bartmani</name>
    <dbReference type="NCBI Taxonomy" id="61472"/>
    <lineage>
        <taxon>Eukaryota</taxon>
        <taxon>Metazoa</taxon>
        <taxon>Ecdysozoa</taxon>
        <taxon>Arthropoda</taxon>
        <taxon>Hexapoda</taxon>
        <taxon>Insecta</taxon>
        <taxon>Pterygota</taxon>
        <taxon>Neoptera</taxon>
        <taxon>Polyneoptera</taxon>
        <taxon>Phasmatodea</taxon>
        <taxon>Timematodea</taxon>
        <taxon>Timematoidea</taxon>
        <taxon>Timematidae</taxon>
        <taxon>Timema</taxon>
    </lineage>
</organism>
<dbReference type="InterPro" id="IPR027267">
    <property type="entry name" value="AH/BAR_dom_sf"/>
</dbReference>
<feature type="compositionally biased region" description="Acidic residues" evidence="6">
    <location>
        <begin position="118"/>
        <end position="128"/>
    </location>
</feature>
<protein>
    <recommendedName>
        <fullName evidence="7">PX domain-containing protein</fullName>
    </recommendedName>
</protein>